<keyword evidence="2 7" id="KW-0479">Metal-binding</keyword>
<feature type="binding site" evidence="7">
    <location>
        <position position="177"/>
    </location>
    <ligand>
        <name>Fe cation</name>
        <dbReference type="ChEBI" id="CHEBI:24875"/>
        <label>1</label>
    </ligand>
</feature>
<evidence type="ECO:0000313" key="8">
    <source>
        <dbReference type="EMBL" id="ACL74987.1"/>
    </source>
</evidence>
<dbReference type="PIRSF" id="PIRSF004789">
    <property type="entry name" value="DR1281"/>
    <property type="match status" value="1"/>
</dbReference>
<dbReference type="InterPro" id="IPR005235">
    <property type="entry name" value="YmdB-like"/>
</dbReference>
<accession>B8I763</accession>
<dbReference type="STRING" id="394503.Ccel_0606"/>
<feature type="binding site" evidence="7">
    <location>
        <position position="67"/>
    </location>
    <ligand>
        <name>Fe cation</name>
        <dbReference type="ChEBI" id="CHEBI:24875"/>
        <label>2</label>
    </ligand>
</feature>
<feature type="binding site" evidence="7">
    <location>
        <position position="39"/>
    </location>
    <ligand>
        <name>Fe cation</name>
        <dbReference type="ChEBI" id="CHEBI:24875"/>
        <label>1</label>
    </ligand>
</feature>
<dbReference type="NCBIfam" id="TIGR00282">
    <property type="entry name" value="TIGR00282 family metallophosphoesterase"/>
    <property type="match status" value="1"/>
</dbReference>
<keyword evidence="4" id="KW-0408">Iron</keyword>
<comment type="cofactor">
    <cofactor evidence="1">
        <name>Fe(3+)</name>
        <dbReference type="ChEBI" id="CHEBI:29034"/>
    </cofactor>
</comment>
<evidence type="ECO:0000256" key="4">
    <source>
        <dbReference type="ARBA" id="ARBA00023004"/>
    </source>
</evidence>
<dbReference type="Pfam" id="PF13277">
    <property type="entry name" value="YmdB"/>
    <property type="match status" value="1"/>
</dbReference>
<evidence type="ECO:0000256" key="6">
    <source>
        <dbReference type="PIRSR" id="PIRSR004789-50"/>
    </source>
</evidence>
<dbReference type="PANTHER" id="PTHR36303">
    <property type="entry name" value="2',3'-CYCLIC-NUCLEOTIDE 2'-PHOSPHODIESTERASE"/>
    <property type="match status" value="1"/>
</dbReference>
<dbReference type="PANTHER" id="PTHR36303:SF1">
    <property type="entry name" value="2',3'-CYCLIC-NUCLEOTIDE 2'-PHOSPHODIESTERASE"/>
    <property type="match status" value="1"/>
</dbReference>
<dbReference type="AlphaFoldDB" id="B8I763"/>
<comment type="similarity">
    <text evidence="5">Belongs to the YmdB-like family.</text>
</comment>
<dbReference type="Gene3D" id="3.60.21.10">
    <property type="match status" value="1"/>
</dbReference>
<organism evidence="8 9">
    <name type="scientific">Ruminiclostridium cellulolyticum (strain ATCC 35319 / DSM 5812 / JCM 6584 / H10)</name>
    <name type="common">Clostridium cellulolyticum</name>
    <dbReference type="NCBI Taxonomy" id="394503"/>
    <lineage>
        <taxon>Bacteria</taxon>
        <taxon>Bacillati</taxon>
        <taxon>Bacillota</taxon>
        <taxon>Clostridia</taxon>
        <taxon>Eubacteriales</taxon>
        <taxon>Oscillospiraceae</taxon>
        <taxon>Ruminiclostridium</taxon>
    </lineage>
</organism>
<proteinExistence type="inferred from homology"/>
<evidence type="ECO:0000256" key="5">
    <source>
        <dbReference type="ARBA" id="ARBA00061401"/>
    </source>
</evidence>
<dbReference type="KEGG" id="cce:Ccel_0606"/>
<evidence type="ECO:0000313" key="9">
    <source>
        <dbReference type="Proteomes" id="UP000001349"/>
    </source>
</evidence>
<dbReference type="FunFam" id="3.60.21.10:FF:000016">
    <property type="entry name" value="Putative metallophosphoesterase"/>
    <property type="match status" value="1"/>
</dbReference>
<dbReference type="GO" id="GO:0004113">
    <property type="term" value="F:2',3'-cyclic-nucleotide 3'-phosphodiesterase activity"/>
    <property type="evidence" value="ECO:0007669"/>
    <property type="project" value="TreeGrafter"/>
</dbReference>
<keyword evidence="3" id="KW-0378">Hydrolase</keyword>
<dbReference type="eggNOG" id="COG1692">
    <property type="taxonomic scope" value="Bacteria"/>
</dbReference>
<feature type="binding site" evidence="7">
    <location>
        <position position="150"/>
    </location>
    <ligand>
        <name>Fe cation</name>
        <dbReference type="ChEBI" id="CHEBI:24875"/>
        <label>2</label>
    </ligand>
</feature>
<dbReference type="SUPFAM" id="SSF56300">
    <property type="entry name" value="Metallo-dependent phosphatases"/>
    <property type="match status" value="1"/>
</dbReference>
<dbReference type="RefSeq" id="WP_015924156.1">
    <property type="nucleotide sequence ID" value="NC_011898.1"/>
</dbReference>
<feature type="binding site" evidence="7">
    <location>
        <position position="8"/>
    </location>
    <ligand>
        <name>Fe cation</name>
        <dbReference type="ChEBI" id="CHEBI:24875"/>
        <label>1</label>
    </ligand>
</feature>
<dbReference type="InterPro" id="IPR029052">
    <property type="entry name" value="Metallo-depent_PP-like"/>
</dbReference>
<dbReference type="HOGENOM" id="CLU_068238_0_0_9"/>
<dbReference type="OrthoDB" id="9801109at2"/>
<reference evidence="8 9" key="1">
    <citation type="submission" date="2009-01" db="EMBL/GenBank/DDBJ databases">
        <title>Complete sequence of Clostridium cellulolyticum H10.</title>
        <authorList>
            <consortium name="US DOE Joint Genome Institute"/>
            <person name="Lucas S."/>
            <person name="Copeland A."/>
            <person name="Lapidus A."/>
            <person name="Glavina del Rio T."/>
            <person name="Dalin E."/>
            <person name="Tice H."/>
            <person name="Bruce D."/>
            <person name="Goodwin L."/>
            <person name="Pitluck S."/>
            <person name="Chertkov O."/>
            <person name="Saunders E."/>
            <person name="Brettin T."/>
            <person name="Detter J.C."/>
            <person name="Han C."/>
            <person name="Larimer F."/>
            <person name="Land M."/>
            <person name="Hauser L."/>
            <person name="Kyrpides N."/>
            <person name="Ivanova N."/>
            <person name="Zhou J."/>
            <person name="Richardson P."/>
        </authorList>
    </citation>
    <scope>NUCLEOTIDE SEQUENCE [LARGE SCALE GENOMIC DNA]</scope>
    <source>
        <strain evidence="9">ATCC 35319 / DSM 5812 / JCM 6584 / H10</strain>
    </source>
</reference>
<evidence type="ECO:0000256" key="7">
    <source>
        <dbReference type="PIRSR" id="PIRSR004789-51"/>
    </source>
</evidence>
<sequence length="264" mass="29057">MKILFIGDIFGNPGRKAVKEFVPQLKKDLGIDFCIANGENAAAGSGITYLIAQELYKSGVDCITLGNHTWSKKEILNFIDSDQNIVRPANLPGDIPGRGYTILKANGKELAVLNLMGRVYMDSIDCPFQVADRELQEIKSKTKAVFVDMHAEATSEKCALAWYLDGRICCLVGTHTHVQTADERILPCGTGLISDVGMTGPYDGVIGVDKELIIERFITRMPQKFEVAKGRVQFCAVHLEVDEKTGKCITIERIFKVADSLEGK</sequence>
<feature type="binding site" evidence="7">
    <location>
        <position position="175"/>
    </location>
    <ligand>
        <name>Fe cation</name>
        <dbReference type="ChEBI" id="CHEBI:24875"/>
        <label>2</label>
    </ligand>
</feature>
<evidence type="ECO:0000256" key="2">
    <source>
        <dbReference type="ARBA" id="ARBA00022723"/>
    </source>
</evidence>
<keyword evidence="9" id="KW-1185">Reference proteome</keyword>
<dbReference type="Proteomes" id="UP000001349">
    <property type="component" value="Chromosome"/>
</dbReference>
<feature type="active site" description="Proton donor" evidence="6">
    <location>
        <position position="68"/>
    </location>
</feature>
<evidence type="ECO:0000256" key="1">
    <source>
        <dbReference type="ARBA" id="ARBA00001965"/>
    </source>
</evidence>
<feature type="binding site" evidence="7">
    <location>
        <position position="39"/>
    </location>
    <ligand>
        <name>Fe cation</name>
        <dbReference type="ChEBI" id="CHEBI:24875"/>
        <label>2</label>
    </ligand>
</feature>
<evidence type="ECO:0000256" key="3">
    <source>
        <dbReference type="ARBA" id="ARBA00022801"/>
    </source>
</evidence>
<name>B8I763_RUMCH</name>
<gene>
    <name evidence="8" type="ordered locus">Ccel_0606</name>
</gene>
<feature type="binding site" evidence="7">
    <location>
        <position position="40"/>
    </location>
    <ligand>
        <name>Fe cation</name>
        <dbReference type="ChEBI" id="CHEBI:24875"/>
        <label>1</label>
    </ligand>
</feature>
<dbReference type="EMBL" id="CP001348">
    <property type="protein sequence ID" value="ACL74987.1"/>
    <property type="molecule type" value="Genomic_DNA"/>
</dbReference>
<dbReference type="GO" id="GO:0046872">
    <property type="term" value="F:metal ion binding"/>
    <property type="evidence" value="ECO:0007669"/>
    <property type="project" value="UniProtKB-KW"/>
</dbReference>
<protein>
    <submittedName>
        <fullName evidence="8">Metallophosphoesterase</fullName>
    </submittedName>
</protein>
<dbReference type="CDD" id="cd07382">
    <property type="entry name" value="MPP_DR1281"/>
    <property type="match status" value="1"/>
</dbReference>